<evidence type="ECO:0000313" key="1">
    <source>
        <dbReference type="EMBL" id="MBA9054866.1"/>
    </source>
</evidence>
<dbReference type="Pfam" id="PF19674">
    <property type="entry name" value="DUF6177"/>
    <property type="match status" value="1"/>
</dbReference>
<comment type="caution">
    <text evidence="1">The sequence shown here is derived from an EMBL/GenBank/DDBJ whole genome shotgun (WGS) entry which is preliminary data.</text>
</comment>
<keyword evidence="2" id="KW-1185">Reference proteome</keyword>
<dbReference type="EMBL" id="JACJIJ010000002">
    <property type="protein sequence ID" value="MBA9054866.1"/>
    <property type="molecule type" value="Genomic_DNA"/>
</dbReference>
<dbReference type="AlphaFoldDB" id="A0A7W3NQF8"/>
<proteinExistence type="predicted"/>
<dbReference type="InterPro" id="IPR046175">
    <property type="entry name" value="DUF6177"/>
</dbReference>
<protein>
    <submittedName>
        <fullName evidence="1">Uncharacterized protein</fullName>
    </submittedName>
</protein>
<gene>
    <name evidence="1" type="ORF">HDA42_004044</name>
</gene>
<sequence length="413" mass="43827">MSRLLGPEMRAEVPVWWTEVRAVGAVTEAGRLAGSVAGRLVSVSGGTTWPTDAAHTDVVPIPSADGDSTGNGALGIDNLTDHAALIIQDRPLVAATTWLTDLVQTVLASGRELQILTPPGTRLTLPTRTLMTSLPVRWVVRDLARGYYDGLTGAVLHWHEGRFAPVPTADGRASAADAFEALAATHGEQQLHLSIRTTHPADDSLVLGGALEAAWRTLTGDAPAGWSTAEPVNLPWSPRQLTELARARAEKPAPTWFVAVGAPDQPAIGTCRVVRTPAGVEEQITVAFGYTAGQAPVRSLSELAQELATRHRLTSMLACLREARADLTTPPHREPPLVPLSFTLGCEAVRLVGPAVAESAPARSVRLGPTARPALHYPLGDGTDPASWQRLAQLDDHLGALSRLSRRDGRRPG</sequence>
<dbReference type="GeneID" id="93975327"/>
<organism evidence="1 2">
    <name type="scientific">Streptomyces murinus</name>
    <dbReference type="NCBI Taxonomy" id="33900"/>
    <lineage>
        <taxon>Bacteria</taxon>
        <taxon>Bacillati</taxon>
        <taxon>Actinomycetota</taxon>
        <taxon>Actinomycetes</taxon>
        <taxon>Kitasatosporales</taxon>
        <taxon>Streptomycetaceae</taxon>
        <taxon>Streptomyces</taxon>
    </lineage>
</organism>
<dbReference type="Proteomes" id="UP000577386">
    <property type="component" value="Unassembled WGS sequence"/>
</dbReference>
<reference evidence="1 2" key="1">
    <citation type="submission" date="2020-08" db="EMBL/GenBank/DDBJ databases">
        <title>Sequencing the genomes of 1000 actinobacteria strains.</title>
        <authorList>
            <person name="Klenk H.-P."/>
        </authorList>
    </citation>
    <scope>NUCLEOTIDE SEQUENCE [LARGE SCALE GENOMIC DNA]</scope>
    <source>
        <strain evidence="1 2">DSM 41827</strain>
    </source>
</reference>
<name>A0A7W3NQF8_STRMR</name>
<dbReference type="RefSeq" id="WP_310738787.1">
    <property type="nucleotide sequence ID" value="NZ_BAAAHW010000004.1"/>
</dbReference>
<evidence type="ECO:0000313" key="2">
    <source>
        <dbReference type="Proteomes" id="UP000577386"/>
    </source>
</evidence>
<accession>A0A7W3NQF8</accession>